<dbReference type="GO" id="GO:0008967">
    <property type="term" value="F:phosphoglycolate phosphatase activity"/>
    <property type="evidence" value="ECO:0007669"/>
    <property type="project" value="TreeGrafter"/>
</dbReference>
<name>A0A346XWK7_9ACTN</name>
<evidence type="ECO:0000313" key="2">
    <source>
        <dbReference type="Proteomes" id="UP000264006"/>
    </source>
</evidence>
<keyword evidence="1" id="KW-0378">Hydrolase</keyword>
<dbReference type="NCBIfam" id="TIGR01549">
    <property type="entry name" value="HAD-SF-IA-v1"/>
    <property type="match status" value="1"/>
</dbReference>
<dbReference type="SUPFAM" id="SSF56784">
    <property type="entry name" value="HAD-like"/>
    <property type="match status" value="1"/>
</dbReference>
<protein>
    <submittedName>
        <fullName evidence="1">Putative hydrolase</fullName>
    </submittedName>
</protein>
<dbReference type="PANTHER" id="PTHR43434">
    <property type="entry name" value="PHOSPHOGLYCOLATE PHOSPHATASE"/>
    <property type="match status" value="1"/>
</dbReference>
<gene>
    <name evidence="1" type="ORF">DVS28_a1919</name>
</gene>
<dbReference type="InterPro" id="IPR006439">
    <property type="entry name" value="HAD-SF_hydro_IA"/>
</dbReference>
<dbReference type="PANTHER" id="PTHR43434:SF16">
    <property type="entry name" value="BLL8046 PROTEIN"/>
    <property type="match status" value="1"/>
</dbReference>
<dbReference type="GO" id="GO:0005829">
    <property type="term" value="C:cytosol"/>
    <property type="evidence" value="ECO:0007669"/>
    <property type="project" value="TreeGrafter"/>
</dbReference>
<proteinExistence type="predicted"/>
<dbReference type="SFLD" id="SFLDG01129">
    <property type="entry name" value="C1.5:_HAD__Beta-PGM__Phosphata"/>
    <property type="match status" value="1"/>
</dbReference>
<reference evidence="1 2" key="1">
    <citation type="submission" date="2018-09" db="EMBL/GenBank/DDBJ databases">
        <title>Complete genome sequence of Euzebya sp. DY32-46 isolated from seawater of Pacific Ocean.</title>
        <authorList>
            <person name="Xu L."/>
            <person name="Wu Y.-H."/>
            <person name="Xu X.-W."/>
        </authorList>
    </citation>
    <scope>NUCLEOTIDE SEQUENCE [LARGE SCALE GENOMIC DNA]</scope>
    <source>
        <strain evidence="1 2">DY32-46</strain>
    </source>
</reference>
<organism evidence="1 2">
    <name type="scientific">Euzebya pacifica</name>
    <dbReference type="NCBI Taxonomy" id="1608957"/>
    <lineage>
        <taxon>Bacteria</taxon>
        <taxon>Bacillati</taxon>
        <taxon>Actinomycetota</taxon>
        <taxon>Nitriliruptoria</taxon>
        <taxon>Euzebyales</taxon>
    </lineage>
</organism>
<dbReference type="RefSeq" id="WP_164710267.1">
    <property type="nucleotide sequence ID" value="NZ_CP031165.1"/>
</dbReference>
<dbReference type="KEGG" id="euz:DVS28_a1919"/>
<evidence type="ECO:0000313" key="1">
    <source>
        <dbReference type="EMBL" id="AXV06604.1"/>
    </source>
</evidence>
<dbReference type="EMBL" id="CP031165">
    <property type="protein sequence ID" value="AXV06604.1"/>
    <property type="molecule type" value="Genomic_DNA"/>
</dbReference>
<dbReference type="InterPro" id="IPR050155">
    <property type="entry name" value="HAD-like_hydrolase_sf"/>
</dbReference>
<accession>A0A346XWK7</accession>
<dbReference type="SFLD" id="SFLDS00003">
    <property type="entry name" value="Haloacid_Dehalogenase"/>
    <property type="match status" value="1"/>
</dbReference>
<dbReference type="GO" id="GO:0006281">
    <property type="term" value="P:DNA repair"/>
    <property type="evidence" value="ECO:0007669"/>
    <property type="project" value="TreeGrafter"/>
</dbReference>
<dbReference type="AlphaFoldDB" id="A0A346XWK7"/>
<dbReference type="Proteomes" id="UP000264006">
    <property type="component" value="Chromosome"/>
</dbReference>
<dbReference type="Gene3D" id="3.40.50.1000">
    <property type="entry name" value="HAD superfamily/HAD-like"/>
    <property type="match status" value="1"/>
</dbReference>
<dbReference type="Pfam" id="PF13419">
    <property type="entry name" value="HAD_2"/>
    <property type="match status" value="1"/>
</dbReference>
<dbReference type="InterPro" id="IPR023214">
    <property type="entry name" value="HAD_sf"/>
</dbReference>
<keyword evidence="2" id="KW-1185">Reference proteome</keyword>
<dbReference type="InterPro" id="IPR023198">
    <property type="entry name" value="PGP-like_dom2"/>
</dbReference>
<dbReference type="InterPro" id="IPR041492">
    <property type="entry name" value="HAD_2"/>
</dbReference>
<sequence>MPSSPDSEPTGQPAPDAVLLDLDGTLVDTVYLHVRTWSAAFAEVLDRPVPEWRIHGCIGLPGDRLIRRVLGEVPEEAVRERLSRGHRERFLAAAEAGLHPTRGALNLLHDLDNRGVPHVVATAAGTEEREALMAALGNPDIAVTDADDLPGGKPDSSVMHAAAAQLDADASHIRMLGDAPWDGHAARAAGLSFVAVRTGGFGDDALREAGAAMVLDDPADCLGVL</sequence>
<dbReference type="InterPro" id="IPR036412">
    <property type="entry name" value="HAD-like_sf"/>
</dbReference>
<dbReference type="Gene3D" id="1.10.150.240">
    <property type="entry name" value="Putative phosphatase, domain 2"/>
    <property type="match status" value="1"/>
</dbReference>